<reference evidence="1 2" key="1">
    <citation type="journal article" date="2013" name="BMC Genomics">
        <title>Genomic characterization of JG068, a novel virulent podovirus active against Burkholderia cenocepacia.</title>
        <authorList>
            <person name="Lynch K.H."/>
            <person name="Abdu A.H."/>
            <person name="Schobert M."/>
            <person name="Dennis J.J."/>
        </authorList>
    </citation>
    <scope>NUCLEOTIDE SEQUENCE [LARGE SCALE GENOMIC DNA]</scope>
</reference>
<accession>U3PCL4</accession>
<dbReference type="KEGG" id="vg:17699724"/>
<dbReference type="Proteomes" id="UP000016892">
    <property type="component" value="Segment"/>
</dbReference>
<protein>
    <submittedName>
        <fullName evidence="1">Uncharacterized protein</fullName>
    </submittedName>
</protein>
<dbReference type="RefSeq" id="YP_008853885.1">
    <property type="nucleotide sequence ID" value="NC_022916.1"/>
</dbReference>
<evidence type="ECO:0000313" key="2">
    <source>
        <dbReference type="Proteomes" id="UP000016892"/>
    </source>
</evidence>
<dbReference type="GeneID" id="17699724"/>
<keyword evidence="2" id="KW-1185">Reference proteome</keyword>
<proteinExistence type="predicted"/>
<organism evidence="1 2">
    <name type="scientific">Burkholderia phage JG068</name>
    <dbReference type="NCBI Taxonomy" id="1401297"/>
    <lineage>
        <taxon>Viruses</taxon>
        <taxon>Duplodnaviria</taxon>
        <taxon>Heunggongvirae</taxon>
        <taxon>Uroviricota</taxon>
        <taxon>Caudoviricetes</taxon>
        <taxon>Autographivirales</taxon>
        <taxon>Autonotataviridae</taxon>
        <taxon>Mguuvirus</taxon>
        <taxon>Mguuvirus JG068</taxon>
    </lineage>
</organism>
<evidence type="ECO:0000313" key="1">
    <source>
        <dbReference type="EMBL" id="AGW43628.1"/>
    </source>
</evidence>
<sequence length="74" mass="7351">MALFVNPHSGADLPRIPLARGEDLRRDAARAIGQVLAIKSAGSAGAATELQTFFSGCLTALAGGSGGVVSITVA</sequence>
<gene>
    <name evidence="1" type="ORF">JG068_046</name>
</gene>
<dbReference type="EMBL" id="KC853746">
    <property type="protein sequence ID" value="AGW43628.1"/>
    <property type="molecule type" value="Genomic_DNA"/>
</dbReference>
<name>U3PCL4_9CAUD</name>